<reference evidence="3 4" key="1">
    <citation type="submission" date="2018-06" db="EMBL/GenBank/DDBJ databases">
        <title>Genomic Encyclopedia of Type Strains, Phase III (KMG-III): the genomes of soil and plant-associated and newly described type strains.</title>
        <authorList>
            <person name="Whitman W."/>
        </authorList>
    </citation>
    <scope>NUCLEOTIDE SEQUENCE [LARGE SCALE GENOMIC DNA]</scope>
    <source>
        <strain evidence="3 4">CGMCC 1.12504</strain>
    </source>
</reference>
<proteinExistence type="inferred from homology"/>
<dbReference type="PROSITE" id="PS51762">
    <property type="entry name" value="GH16_2"/>
    <property type="match status" value="1"/>
</dbReference>
<comment type="caution">
    <text evidence="3">The sequence shown here is derived from an EMBL/GenBank/DDBJ whole genome shotgun (WGS) entry which is preliminary data.</text>
</comment>
<dbReference type="GO" id="GO:0005975">
    <property type="term" value="P:carbohydrate metabolic process"/>
    <property type="evidence" value="ECO:0007669"/>
    <property type="project" value="InterPro"/>
</dbReference>
<dbReference type="PROSITE" id="PS51257">
    <property type="entry name" value="PROKAR_LIPOPROTEIN"/>
    <property type="match status" value="1"/>
</dbReference>
<dbReference type="AlphaFoldDB" id="A0A328WPN5"/>
<dbReference type="OrthoDB" id="9809583at2"/>
<dbReference type="SUPFAM" id="SSF49899">
    <property type="entry name" value="Concanavalin A-like lectins/glucanases"/>
    <property type="match status" value="1"/>
</dbReference>
<evidence type="ECO:0000313" key="4">
    <source>
        <dbReference type="Proteomes" id="UP000249518"/>
    </source>
</evidence>
<dbReference type="PANTHER" id="PTHR10963">
    <property type="entry name" value="GLYCOSYL HYDROLASE-RELATED"/>
    <property type="match status" value="1"/>
</dbReference>
<dbReference type="InterPro" id="IPR050546">
    <property type="entry name" value="Glycosyl_Hydrlase_16"/>
</dbReference>
<evidence type="ECO:0000313" key="3">
    <source>
        <dbReference type="EMBL" id="RAR47116.1"/>
    </source>
</evidence>
<accession>A0A328WPN5</accession>
<sequence length="271" mass="30847">MKFKHISYKRNFLFAGSLLLIMACSVDETQKVITKTNLVMQEEFDTNGAPNSNLWSFDIGTGNNGWGNNELQYYTDRPENIVVEDGMLKITARRELFLGSSYTSARILTKGKFEQKYGRIEARIKLPWGKGLWPAFWMLGANIDEVSWPQCGEIDIMEYLGNQPTKVFGTVHGPGYSGGESIGKTYTLPNDRFDNDFHIFGIEWGENYINYYVDNVLYNQITPADVNGEWVFDQPFYLILNIAVGGNLPGSPNTDTSFPQTMLVDYIRVYE</sequence>
<dbReference type="InterPro" id="IPR000757">
    <property type="entry name" value="Beta-glucanase-like"/>
</dbReference>
<feature type="domain" description="GH16" evidence="2">
    <location>
        <begin position="44"/>
        <end position="271"/>
    </location>
</feature>
<dbReference type="GO" id="GO:0004553">
    <property type="term" value="F:hydrolase activity, hydrolyzing O-glycosyl compounds"/>
    <property type="evidence" value="ECO:0007669"/>
    <property type="project" value="InterPro"/>
</dbReference>
<dbReference type="PANTHER" id="PTHR10963:SF55">
    <property type="entry name" value="GLYCOSIDE HYDROLASE FAMILY 16 PROTEIN"/>
    <property type="match status" value="1"/>
</dbReference>
<keyword evidence="3" id="KW-0378">Hydrolase</keyword>
<dbReference type="InterPro" id="IPR013320">
    <property type="entry name" value="ConA-like_dom_sf"/>
</dbReference>
<gene>
    <name evidence="3" type="ORF">B0I10_11124</name>
</gene>
<protein>
    <submittedName>
        <fullName evidence="3">Glycosyl hydrolase family 16</fullName>
    </submittedName>
</protein>
<dbReference type="CDD" id="cd08023">
    <property type="entry name" value="GH16_laminarinase_like"/>
    <property type="match status" value="1"/>
</dbReference>
<evidence type="ECO:0000256" key="1">
    <source>
        <dbReference type="ARBA" id="ARBA00006865"/>
    </source>
</evidence>
<dbReference type="Gene3D" id="2.60.120.200">
    <property type="match status" value="1"/>
</dbReference>
<evidence type="ECO:0000259" key="2">
    <source>
        <dbReference type="PROSITE" id="PS51762"/>
    </source>
</evidence>
<name>A0A328WPN5_9FLAO</name>
<dbReference type="Pfam" id="PF00722">
    <property type="entry name" value="Glyco_hydro_16"/>
    <property type="match status" value="1"/>
</dbReference>
<comment type="similarity">
    <text evidence="1">Belongs to the glycosyl hydrolase 16 family.</text>
</comment>
<organism evidence="3 4">
    <name type="scientific">Flavobacterium lacus</name>
    <dbReference type="NCBI Taxonomy" id="1353778"/>
    <lineage>
        <taxon>Bacteria</taxon>
        <taxon>Pseudomonadati</taxon>
        <taxon>Bacteroidota</taxon>
        <taxon>Flavobacteriia</taxon>
        <taxon>Flavobacteriales</taxon>
        <taxon>Flavobacteriaceae</taxon>
        <taxon>Flavobacterium</taxon>
    </lineage>
</organism>
<dbReference type="RefSeq" id="WP_112086609.1">
    <property type="nucleotide sequence ID" value="NZ_QLSV01000011.1"/>
</dbReference>
<dbReference type="EMBL" id="QLSV01000011">
    <property type="protein sequence ID" value="RAR47116.1"/>
    <property type="molecule type" value="Genomic_DNA"/>
</dbReference>
<keyword evidence="4" id="KW-1185">Reference proteome</keyword>
<dbReference type="Proteomes" id="UP000249518">
    <property type="component" value="Unassembled WGS sequence"/>
</dbReference>